<comment type="caution">
    <text evidence="4">The sequence shown here is derived from an EMBL/GenBank/DDBJ whole genome shotgun (WGS) entry which is preliminary data.</text>
</comment>
<dbReference type="InterPro" id="IPR050630">
    <property type="entry name" value="WD_repeat_EMAP"/>
</dbReference>
<keyword evidence="1 3" id="KW-0853">WD repeat</keyword>
<protein>
    <submittedName>
        <fullName evidence="4">Uncharacterized protein</fullName>
    </submittedName>
</protein>
<sequence length="219" mass="24103">MRLARLASTPTARSWWWARSRAGNGHREPWGQEGGRQRSLGGPFCSALLPSGRGLWDGLNGCPKEGSPLPALERFLCLDKGEDAEGQVDRAVRICSPWGVLACRDISPFCLQPDGKHLALGSHDNFVYIYLVSEGGRKYGRVGKCSGHSSFITHLDWAFDSSCLVTNSGDYEILYWIWPEGADGTDINAVCRSHEGKLLASADDFGKVHLFSYPCCQPR</sequence>
<name>V8N4I8_OPHHA</name>
<dbReference type="Gene3D" id="2.130.10.10">
    <property type="entry name" value="YVTN repeat-like/Quinoprotein amine dehydrogenase"/>
    <property type="match status" value="2"/>
</dbReference>
<keyword evidence="5" id="KW-1185">Reference proteome</keyword>
<dbReference type="InterPro" id="IPR001680">
    <property type="entry name" value="WD40_rpt"/>
</dbReference>
<evidence type="ECO:0000256" key="2">
    <source>
        <dbReference type="ARBA" id="ARBA00022737"/>
    </source>
</evidence>
<keyword evidence="2" id="KW-0677">Repeat</keyword>
<dbReference type="InterPro" id="IPR036322">
    <property type="entry name" value="WD40_repeat_dom_sf"/>
</dbReference>
<feature type="non-terminal residue" evidence="4">
    <location>
        <position position="219"/>
    </location>
</feature>
<gene>
    <name evidence="4" type="ORF">L345_17721</name>
</gene>
<evidence type="ECO:0000313" key="4">
    <source>
        <dbReference type="EMBL" id="ETE56568.1"/>
    </source>
</evidence>
<dbReference type="EMBL" id="AZIM01017866">
    <property type="protein sequence ID" value="ETE56568.1"/>
    <property type="molecule type" value="Genomic_DNA"/>
</dbReference>
<dbReference type="Proteomes" id="UP000018936">
    <property type="component" value="Unassembled WGS sequence"/>
</dbReference>
<dbReference type="PANTHER" id="PTHR13720">
    <property type="entry name" value="WD-40 REPEAT PROTEIN"/>
    <property type="match status" value="1"/>
</dbReference>
<evidence type="ECO:0000256" key="1">
    <source>
        <dbReference type="ARBA" id="ARBA00022574"/>
    </source>
</evidence>
<proteinExistence type="predicted"/>
<dbReference type="GO" id="GO:0072686">
    <property type="term" value="C:mitotic spindle"/>
    <property type="evidence" value="ECO:0007669"/>
    <property type="project" value="TreeGrafter"/>
</dbReference>
<dbReference type="PROSITE" id="PS50082">
    <property type="entry name" value="WD_REPEATS_2"/>
    <property type="match status" value="1"/>
</dbReference>
<dbReference type="PANTHER" id="PTHR13720:SF50">
    <property type="entry name" value="ECHINODERM MICROTUBULE-ASSOCIATED PROTEIN-LIKE 2"/>
    <property type="match status" value="1"/>
</dbReference>
<dbReference type="AlphaFoldDB" id="V8N4I8"/>
<dbReference type="GO" id="GO:0000226">
    <property type="term" value="P:microtubule cytoskeleton organization"/>
    <property type="evidence" value="ECO:0007669"/>
    <property type="project" value="TreeGrafter"/>
</dbReference>
<dbReference type="InterPro" id="IPR015943">
    <property type="entry name" value="WD40/YVTN_repeat-like_dom_sf"/>
</dbReference>
<feature type="non-terminal residue" evidence="4">
    <location>
        <position position="1"/>
    </location>
</feature>
<dbReference type="GO" id="GO:0008017">
    <property type="term" value="F:microtubule binding"/>
    <property type="evidence" value="ECO:0007669"/>
    <property type="project" value="TreeGrafter"/>
</dbReference>
<accession>V8N4I8</accession>
<evidence type="ECO:0000256" key="3">
    <source>
        <dbReference type="PROSITE-ProRule" id="PRU00221"/>
    </source>
</evidence>
<dbReference type="Pfam" id="PF00400">
    <property type="entry name" value="WD40"/>
    <property type="match status" value="1"/>
</dbReference>
<reference evidence="4 5" key="1">
    <citation type="journal article" date="2013" name="Proc. Natl. Acad. Sci. U.S.A.">
        <title>The king cobra genome reveals dynamic gene evolution and adaptation in the snake venom system.</title>
        <authorList>
            <person name="Vonk F.J."/>
            <person name="Casewell N.R."/>
            <person name="Henkel C.V."/>
            <person name="Heimberg A.M."/>
            <person name="Jansen H.J."/>
            <person name="McCleary R.J."/>
            <person name="Kerkkamp H.M."/>
            <person name="Vos R.A."/>
            <person name="Guerreiro I."/>
            <person name="Calvete J.J."/>
            <person name="Wuster W."/>
            <person name="Woods A.E."/>
            <person name="Logan J.M."/>
            <person name="Harrison R.A."/>
            <person name="Castoe T.A."/>
            <person name="de Koning A.P."/>
            <person name="Pollock D.D."/>
            <person name="Yandell M."/>
            <person name="Calderon D."/>
            <person name="Renjifo C."/>
            <person name="Currier R.B."/>
            <person name="Salgado D."/>
            <person name="Pla D."/>
            <person name="Sanz L."/>
            <person name="Hyder A.S."/>
            <person name="Ribeiro J.M."/>
            <person name="Arntzen J.W."/>
            <person name="van den Thillart G.E."/>
            <person name="Boetzer M."/>
            <person name="Pirovano W."/>
            <person name="Dirks R.P."/>
            <person name="Spaink H.P."/>
            <person name="Duboule D."/>
            <person name="McGlinn E."/>
            <person name="Kini R.M."/>
            <person name="Richardson M.K."/>
        </authorList>
    </citation>
    <scope>NUCLEOTIDE SEQUENCE</scope>
    <source>
        <tissue evidence="4">Blood</tissue>
    </source>
</reference>
<dbReference type="SUPFAM" id="SSF50978">
    <property type="entry name" value="WD40 repeat-like"/>
    <property type="match status" value="1"/>
</dbReference>
<organism evidence="4 5">
    <name type="scientific">Ophiophagus hannah</name>
    <name type="common">King cobra</name>
    <name type="synonym">Naja hannah</name>
    <dbReference type="NCBI Taxonomy" id="8665"/>
    <lineage>
        <taxon>Eukaryota</taxon>
        <taxon>Metazoa</taxon>
        <taxon>Chordata</taxon>
        <taxon>Craniata</taxon>
        <taxon>Vertebrata</taxon>
        <taxon>Euteleostomi</taxon>
        <taxon>Lepidosauria</taxon>
        <taxon>Squamata</taxon>
        <taxon>Bifurcata</taxon>
        <taxon>Unidentata</taxon>
        <taxon>Episquamata</taxon>
        <taxon>Toxicofera</taxon>
        <taxon>Serpentes</taxon>
        <taxon>Colubroidea</taxon>
        <taxon>Elapidae</taxon>
        <taxon>Elapinae</taxon>
        <taxon>Ophiophagus</taxon>
    </lineage>
</organism>
<feature type="repeat" description="WD" evidence="3">
    <location>
        <begin position="145"/>
        <end position="176"/>
    </location>
</feature>
<dbReference type="OrthoDB" id="47802at2759"/>
<evidence type="ECO:0000313" key="5">
    <source>
        <dbReference type="Proteomes" id="UP000018936"/>
    </source>
</evidence>